<feature type="binding site" evidence="6">
    <location>
        <position position="45"/>
    </location>
    <ligand>
        <name>Mg(2+)</name>
        <dbReference type="ChEBI" id="CHEBI:18420"/>
    </ligand>
</feature>
<evidence type="ECO:0000256" key="1">
    <source>
        <dbReference type="ARBA" id="ARBA00004496"/>
    </source>
</evidence>
<keyword evidence="6" id="KW-0479">Metal-binding</keyword>
<evidence type="ECO:0000313" key="8">
    <source>
        <dbReference type="Proteomes" id="UP000011910"/>
    </source>
</evidence>
<evidence type="ECO:0000256" key="5">
    <source>
        <dbReference type="ARBA" id="ARBA00022801"/>
    </source>
</evidence>
<keyword evidence="5 6" id="KW-0378">Hydrolase</keyword>
<dbReference type="NCBIfam" id="NF008629">
    <property type="entry name" value="PRK11617.1"/>
    <property type="match status" value="1"/>
</dbReference>
<comment type="caution">
    <text evidence="7">The sequence shown here is derived from an EMBL/GenBank/DDBJ whole genome shotgun (WGS) entry which is preliminary data.</text>
</comment>
<keyword evidence="3 6" id="KW-0540">Nuclease</keyword>
<gene>
    <name evidence="6 7" type="primary">nfi</name>
    <name evidence="7" type="ORF">ADICEAN_02648</name>
</gene>
<dbReference type="GO" id="GO:0003727">
    <property type="term" value="F:single-stranded RNA binding"/>
    <property type="evidence" value="ECO:0007669"/>
    <property type="project" value="TreeGrafter"/>
</dbReference>
<dbReference type="PANTHER" id="PTHR28511:SF1">
    <property type="entry name" value="ENDONUCLEASE V"/>
    <property type="match status" value="1"/>
</dbReference>
<keyword evidence="6" id="KW-0234">DNA repair</keyword>
<dbReference type="eggNOG" id="COG1515">
    <property type="taxonomic scope" value="Bacteria"/>
</dbReference>
<protein>
    <recommendedName>
        <fullName evidence="6">Endonuclease V</fullName>
        <ecNumber evidence="6">3.1.21.7</ecNumber>
    </recommendedName>
    <alternativeName>
        <fullName evidence="6">Deoxyinosine 3'endonuclease</fullName>
    </alternativeName>
    <alternativeName>
        <fullName evidence="6">Deoxyribonuclease V</fullName>
        <shortName evidence="6">DNase V</shortName>
    </alternativeName>
</protein>
<evidence type="ECO:0000256" key="3">
    <source>
        <dbReference type="ARBA" id="ARBA00022722"/>
    </source>
</evidence>
<proteinExistence type="inferred from homology"/>
<keyword evidence="6" id="KW-0227">DNA damage</keyword>
<sequence>MQFSASKPYQHPQSAEEAVQLQQQLREQISLSPLTAPVRYLAGADISFNLYEDTVYAGIVVLELPGLTPVVHALAQCVAGFPYVPGLLSFREIPSLLQAWELLPLKPDALVVDGHGIAHPRRMGIASHFGLVTGCPSMGCAKKKLAGRYEEPALEKGSISPLLHKKEVIGWAFRSKTGTKPVFISLGNGMSGEDALSLTRRSLGKYRIPEPTRQAHLLVNRFRRGEVPAGVHWYVRPPHTPSPTEK</sequence>
<evidence type="ECO:0000256" key="4">
    <source>
        <dbReference type="ARBA" id="ARBA00022759"/>
    </source>
</evidence>
<keyword evidence="8" id="KW-1185">Reference proteome</keyword>
<dbReference type="OrthoDB" id="9790916at2"/>
<comment type="function">
    <text evidence="6">DNA repair enzyme involved in the repair of deaminated bases. Selectively cleaves double-stranded DNA at the second phosphodiester bond 3' to a deoxyinosine leaving behind the intact lesion on the nicked DNA.</text>
</comment>
<accession>M7NUS1</accession>
<dbReference type="GO" id="GO:0043737">
    <property type="term" value="F:deoxyribonuclease V activity"/>
    <property type="evidence" value="ECO:0007669"/>
    <property type="project" value="UniProtKB-UniRule"/>
</dbReference>
<dbReference type="STRING" id="1279009.ADICEAN_02648"/>
<name>M7NUS1_9BACT</name>
<reference evidence="7 8" key="1">
    <citation type="journal article" date="2013" name="Genome Announc.">
        <title>Draft Genome Sequence of Cesiribacter andamanensis Strain AMV16T, Isolated from a Soil Sample from a Mud Volcano in the Andaman Islands, India.</title>
        <authorList>
            <person name="Shivaji S."/>
            <person name="Ara S."/>
            <person name="Begum Z."/>
            <person name="Srinivas T.N."/>
            <person name="Singh A."/>
            <person name="Kumar Pinnaka A."/>
        </authorList>
    </citation>
    <scope>NUCLEOTIDE SEQUENCE [LARGE SCALE GENOMIC DNA]</scope>
    <source>
        <strain evidence="7 8">AMV16</strain>
    </source>
</reference>
<feature type="site" description="Interaction with target DNA" evidence="6">
    <location>
        <position position="83"/>
    </location>
</feature>
<dbReference type="Gene3D" id="3.30.2170.10">
    <property type="entry name" value="archaeoglobus fulgidus dsm 4304 superfamily"/>
    <property type="match status" value="1"/>
</dbReference>
<feature type="binding site" evidence="6">
    <location>
        <position position="113"/>
    </location>
    <ligand>
        <name>Mg(2+)</name>
        <dbReference type="ChEBI" id="CHEBI:18420"/>
    </ligand>
</feature>
<dbReference type="GO" id="GO:0006281">
    <property type="term" value="P:DNA repair"/>
    <property type="evidence" value="ECO:0007669"/>
    <property type="project" value="UniProtKB-UniRule"/>
</dbReference>
<dbReference type="EMBL" id="AODQ01000068">
    <property type="protein sequence ID" value="EMR02209.1"/>
    <property type="molecule type" value="Genomic_DNA"/>
</dbReference>
<dbReference type="Proteomes" id="UP000011910">
    <property type="component" value="Unassembled WGS sequence"/>
</dbReference>
<dbReference type="GO" id="GO:0000287">
    <property type="term" value="F:magnesium ion binding"/>
    <property type="evidence" value="ECO:0007669"/>
    <property type="project" value="UniProtKB-UniRule"/>
</dbReference>
<dbReference type="HAMAP" id="MF_00801">
    <property type="entry name" value="Endonuclease_5"/>
    <property type="match status" value="1"/>
</dbReference>
<dbReference type="Pfam" id="PF04493">
    <property type="entry name" value="Endonuclease_5"/>
    <property type="match status" value="1"/>
</dbReference>
<evidence type="ECO:0000256" key="6">
    <source>
        <dbReference type="HAMAP-Rule" id="MF_00801"/>
    </source>
</evidence>
<dbReference type="EC" id="3.1.21.7" evidence="6"/>
<keyword evidence="2 6" id="KW-0963">Cytoplasm</keyword>
<evidence type="ECO:0000256" key="2">
    <source>
        <dbReference type="ARBA" id="ARBA00022490"/>
    </source>
</evidence>
<comment type="cofactor">
    <cofactor evidence="6">
        <name>Mg(2+)</name>
        <dbReference type="ChEBI" id="CHEBI:18420"/>
    </cofactor>
</comment>
<dbReference type="AlphaFoldDB" id="M7NUS1"/>
<keyword evidence="4 6" id="KW-0255">Endonuclease</keyword>
<dbReference type="GO" id="GO:0016891">
    <property type="term" value="F:RNA endonuclease activity producing 5'-phosphomonoesters, hydrolytic mechanism"/>
    <property type="evidence" value="ECO:0007669"/>
    <property type="project" value="TreeGrafter"/>
</dbReference>
<comment type="catalytic activity">
    <reaction evidence="6">
        <text>Endonucleolytic cleavage at apurinic or apyrimidinic sites to products with a 5'-phosphate.</text>
        <dbReference type="EC" id="3.1.21.7"/>
    </reaction>
</comment>
<organism evidence="7 8">
    <name type="scientific">Cesiribacter andamanensis AMV16</name>
    <dbReference type="NCBI Taxonomy" id="1279009"/>
    <lineage>
        <taxon>Bacteria</taxon>
        <taxon>Pseudomonadati</taxon>
        <taxon>Bacteroidota</taxon>
        <taxon>Cytophagia</taxon>
        <taxon>Cytophagales</taxon>
        <taxon>Cesiribacteraceae</taxon>
        <taxon>Cesiribacter</taxon>
    </lineage>
</organism>
<dbReference type="InterPro" id="IPR007581">
    <property type="entry name" value="Endonuclease-V"/>
</dbReference>
<dbReference type="PATRIC" id="fig|1279009.4.peg.2685"/>
<dbReference type="GO" id="GO:0005737">
    <property type="term" value="C:cytoplasm"/>
    <property type="evidence" value="ECO:0007669"/>
    <property type="project" value="UniProtKB-SubCell"/>
</dbReference>
<comment type="similarity">
    <text evidence="6">Belongs to the endonuclease V family.</text>
</comment>
<comment type="subcellular location">
    <subcellularLocation>
        <location evidence="1 6">Cytoplasm</location>
    </subcellularLocation>
</comment>
<dbReference type="PANTHER" id="PTHR28511">
    <property type="entry name" value="ENDONUCLEASE V"/>
    <property type="match status" value="1"/>
</dbReference>
<keyword evidence="6" id="KW-0460">Magnesium</keyword>
<dbReference type="CDD" id="cd06559">
    <property type="entry name" value="Endonuclease_V"/>
    <property type="match status" value="1"/>
</dbReference>
<evidence type="ECO:0000313" key="7">
    <source>
        <dbReference type="EMBL" id="EMR02209.1"/>
    </source>
</evidence>
<dbReference type="RefSeq" id="WP_009196038.1">
    <property type="nucleotide sequence ID" value="NZ_AODQ01000068.1"/>
</dbReference>